<proteinExistence type="predicted"/>
<dbReference type="RefSeq" id="WP_117823934.1">
    <property type="nucleotide sequence ID" value="NZ_QRXY01000009.1"/>
</dbReference>
<dbReference type="Pfam" id="PF01637">
    <property type="entry name" value="ATPase_2"/>
    <property type="match status" value="1"/>
</dbReference>
<evidence type="ECO:0000313" key="3">
    <source>
        <dbReference type="EMBL" id="RGU45581.1"/>
    </source>
</evidence>
<dbReference type="SUPFAM" id="SSF46785">
    <property type="entry name" value="Winged helix' DNA-binding domain"/>
    <property type="match status" value="1"/>
</dbReference>
<name>A0A3R6AN10_9FIRM</name>
<sequence>MSQFYCREDELRKLNKRYAGDKFECIVIYGRRRVGKTALINEFCKDKPTIFFSALNTTGKENLEALSKSIMSFERPDMETAPEFRSYDAALDELTELSKEKRIVFVIDEYPYLAKAKPAISAMLQHIIDHKWTESKMYLILCGSSMSFMESQVLGKESPLYGRRTGQFKIEPLDYKETAVFHPNLSAEDNSLIYGITGGVPHYINKLDVRDSVDEALLDNFFDRSSYLYEEPGNLLKQELREPAIYNAIIKVIAEGASRMNDIKMKVGEENSVVSKYLKTLIDLGIAKKEIPITEKPGKKTIYLLADNFFRFWYRFVPINMSAIDSGRIAKTYLHAVKQYLPDYMGLIYEKMCQDYLLYYSDSLPIELSEIGHWWGTDLKKKKQIQIDIVGTPVDGKDYIIGSCKYRNEKIGVDELDLIRDYASVFGKGNNYHYYIFSKGGFTDGLLQAQERGEVRLITLEDLYK</sequence>
<dbReference type="InterPro" id="IPR036390">
    <property type="entry name" value="WH_DNA-bd_sf"/>
</dbReference>
<dbReference type="SUPFAM" id="SSF52980">
    <property type="entry name" value="Restriction endonuclease-like"/>
    <property type="match status" value="1"/>
</dbReference>
<dbReference type="EMBL" id="QRXY01000009">
    <property type="protein sequence ID" value="RGU45581.1"/>
    <property type="molecule type" value="Genomic_DNA"/>
</dbReference>
<feature type="domain" description="DUF234" evidence="2">
    <location>
        <begin position="313"/>
        <end position="408"/>
    </location>
</feature>
<dbReference type="GO" id="GO:0005524">
    <property type="term" value="F:ATP binding"/>
    <property type="evidence" value="ECO:0007669"/>
    <property type="project" value="UniProtKB-KW"/>
</dbReference>
<dbReference type="InterPro" id="IPR011579">
    <property type="entry name" value="ATPase_dom"/>
</dbReference>
<dbReference type="InterPro" id="IPR004256">
    <property type="entry name" value="DUF234"/>
</dbReference>
<dbReference type="Proteomes" id="UP000285693">
    <property type="component" value="Unassembled WGS sequence"/>
</dbReference>
<protein>
    <submittedName>
        <fullName evidence="3">ATP-binding protein</fullName>
    </submittedName>
</protein>
<dbReference type="SUPFAM" id="SSF52540">
    <property type="entry name" value="P-loop containing nucleoside triphosphate hydrolases"/>
    <property type="match status" value="1"/>
</dbReference>
<dbReference type="Gene3D" id="3.40.50.300">
    <property type="entry name" value="P-loop containing nucleotide triphosphate hydrolases"/>
    <property type="match status" value="1"/>
</dbReference>
<keyword evidence="3" id="KW-0067">ATP-binding</keyword>
<accession>A0A3R6AN10</accession>
<dbReference type="AlphaFoldDB" id="A0A3R6AN10"/>
<organism evidence="3 4">
    <name type="scientific">Coprococcus comes</name>
    <dbReference type="NCBI Taxonomy" id="410072"/>
    <lineage>
        <taxon>Bacteria</taxon>
        <taxon>Bacillati</taxon>
        <taxon>Bacillota</taxon>
        <taxon>Clostridia</taxon>
        <taxon>Lachnospirales</taxon>
        <taxon>Lachnospiraceae</taxon>
        <taxon>Coprococcus</taxon>
    </lineage>
</organism>
<feature type="domain" description="ATPase" evidence="1">
    <location>
        <begin position="4"/>
        <end position="207"/>
    </location>
</feature>
<comment type="caution">
    <text evidence="3">The sequence shown here is derived from an EMBL/GenBank/DDBJ whole genome shotgun (WGS) entry which is preliminary data.</text>
</comment>
<dbReference type="PANTHER" id="PTHR34704:SF1">
    <property type="entry name" value="ATPASE"/>
    <property type="match status" value="1"/>
</dbReference>
<gene>
    <name evidence="3" type="ORF">DWW65_08555</name>
</gene>
<dbReference type="PANTHER" id="PTHR34704">
    <property type="entry name" value="ATPASE"/>
    <property type="match status" value="1"/>
</dbReference>
<keyword evidence="3" id="KW-0547">Nucleotide-binding</keyword>
<dbReference type="InterPro" id="IPR011335">
    <property type="entry name" value="Restrct_endonuc-II-like"/>
</dbReference>
<evidence type="ECO:0000259" key="2">
    <source>
        <dbReference type="Pfam" id="PF03008"/>
    </source>
</evidence>
<reference evidence="3 4" key="1">
    <citation type="submission" date="2018-08" db="EMBL/GenBank/DDBJ databases">
        <title>A genome reference for cultivated species of the human gut microbiota.</title>
        <authorList>
            <person name="Zou Y."/>
            <person name="Xue W."/>
            <person name="Luo G."/>
        </authorList>
    </citation>
    <scope>NUCLEOTIDE SEQUENCE [LARGE SCALE GENOMIC DNA]</scope>
    <source>
        <strain evidence="3 4">AF16-31</strain>
    </source>
</reference>
<dbReference type="Pfam" id="PF03008">
    <property type="entry name" value="DUF234"/>
    <property type="match status" value="1"/>
</dbReference>
<evidence type="ECO:0000313" key="4">
    <source>
        <dbReference type="Proteomes" id="UP000285693"/>
    </source>
</evidence>
<evidence type="ECO:0000259" key="1">
    <source>
        <dbReference type="Pfam" id="PF01637"/>
    </source>
</evidence>
<dbReference type="InterPro" id="IPR027417">
    <property type="entry name" value="P-loop_NTPase"/>
</dbReference>